<name>A0AAI9ZFL1_9PEZI</name>
<dbReference type="RefSeq" id="XP_060439610.1">
    <property type="nucleotide sequence ID" value="XM_060595592.1"/>
</dbReference>
<comment type="caution">
    <text evidence="1">The sequence shown here is derived from an EMBL/GenBank/DDBJ whole genome shotgun (WGS) entry which is preliminary data.</text>
</comment>
<dbReference type="EMBL" id="JAHMHQ010000028">
    <property type="protein sequence ID" value="KAK1623615.1"/>
    <property type="molecule type" value="Genomic_DNA"/>
</dbReference>
<protein>
    <submittedName>
        <fullName evidence="1">Uncharacterized protein</fullName>
    </submittedName>
</protein>
<sequence length="216" mass="24256">MLTQLVFAKLPVTRYWKIPADSRQAPYSSIARSAGICFATLPAWDMRALMSSGFSREEIFWDVIVRTRRRCHGGGDIGMRLRLVQAAKKFVASMMLQQTSSSNSRLRMNRAPAKSLETDRRRLESMCRSPCSKMWIFDNGASSGGDDQIASIVIKSISEIIDAGTTGMRKANGSKHVSLLLLPVVQKPFYSARIARMVWRRGTDLQIDAWACWFAS</sequence>
<evidence type="ECO:0000313" key="1">
    <source>
        <dbReference type="EMBL" id="KAK1623615.1"/>
    </source>
</evidence>
<accession>A0AAI9ZFL1</accession>
<dbReference type="Proteomes" id="UP001243989">
    <property type="component" value="Unassembled WGS sequence"/>
</dbReference>
<evidence type="ECO:0000313" key="2">
    <source>
        <dbReference type="Proteomes" id="UP001243989"/>
    </source>
</evidence>
<organism evidence="1 2">
    <name type="scientific">Colletotrichum phormii</name>
    <dbReference type="NCBI Taxonomy" id="359342"/>
    <lineage>
        <taxon>Eukaryota</taxon>
        <taxon>Fungi</taxon>
        <taxon>Dikarya</taxon>
        <taxon>Ascomycota</taxon>
        <taxon>Pezizomycotina</taxon>
        <taxon>Sordariomycetes</taxon>
        <taxon>Hypocreomycetidae</taxon>
        <taxon>Glomerellales</taxon>
        <taxon>Glomerellaceae</taxon>
        <taxon>Colletotrichum</taxon>
        <taxon>Colletotrichum acutatum species complex</taxon>
    </lineage>
</organism>
<reference evidence="1" key="1">
    <citation type="submission" date="2021-06" db="EMBL/GenBank/DDBJ databases">
        <title>Comparative genomics, transcriptomics and evolutionary studies reveal genomic signatures of adaptation to plant cell wall in hemibiotrophic fungi.</title>
        <authorList>
            <consortium name="DOE Joint Genome Institute"/>
            <person name="Baroncelli R."/>
            <person name="Diaz J.F."/>
            <person name="Benocci T."/>
            <person name="Peng M."/>
            <person name="Battaglia E."/>
            <person name="Haridas S."/>
            <person name="Andreopoulos W."/>
            <person name="Labutti K."/>
            <person name="Pangilinan J."/>
            <person name="Floch G.L."/>
            <person name="Makela M.R."/>
            <person name="Henrissat B."/>
            <person name="Grigoriev I.V."/>
            <person name="Crouch J.A."/>
            <person name="De Vries R.P."/>
            <person name="Sukno S.A."/>
            <person name="Thon M.R."/>
        </authorList>
    </citation>
    <scope>NUCLEOTIDE SEQUENCE</scope>
    <source>
        <strain evidence="1">CBS 102054</strain>
    </source>
</reference>
<gene>
    <name evidence="1" type="ORF">BDP81DRAFT_503381</name>
</gene>
<dbReference type="GeneID" id="85480454"/>
<keyword evidence="2" id="KW-1185">Reference proteome</keyword>
<proteinExistence type="predicted"/>
<dbReference type="AlphaFoldDB" id="A0AAI9ZFL1"/>